<dbReference type="PROSITE" id="PS51257">
    <property type="entry name" value="PROKAR_LIPOPROTEIN"/>
    <property type="match status" value="1"/>
</dbReference>
<dbReference type="Gene3D" id="3.40.50.10610">
    <property type="entry name" value="ABC-type transport auxiliary lipoprotein component"/>
    <property type="match status" value="1"/>
</dbReference>
<dbReference type="Pfam" id="PF13036">
    <property type="entry name" value="LpoB"/>
    <property type="match status" value="1"/>
</dbReference>
<dbReference type="Proteomes" id="UP000199670">
    <property type="component" value="Unassembled WGS sequence"/>
</dbReference>
<dbReference type="GO" id="GO:0009252">
    <property type="term" value="P:peptidoglycan biosynthetic process"/>
    <property type="evidence" value="ECO:0007669"/>
    <property type="project" value="TreeGrafter"/>
</dbReference>
<dbReference type="GO" id="GO:0031241">
    <property type="term" value="C:periplasmic side of cell outer membrane"/>
    <property type="evidence" value="ECO:0007669"/>
    <property type="project" value="TreeGrafter"/>
</dbReference>
<evidence type="ECO:0000313" key="3">
    <source>
        <dbReference type="Proteomes" id="UP000199670"/>
    </source>
</evidence>
<dbReference type="AlphaFoldDB" id="A0A1C4AT26"/>
<dbReference type="RefSeq" id="WP_091347469.1">
    <property type="nucleotide sequence ID" value="NZ_FMAQ01000003.1"/>
</dbReference>
<accession>A0A1C4AT26</accession>
<dbReference type="InterPro" id="IPR014094">
    <property type="entry name" value="LpoB"/>
</dbReference>
<dbReference type="PANTHER" id="PTHR40593">
    <property type="entry name" value="PENICILLIN-BINDING PROTEIN ACTIVATOR LPOB"/>
    <property type="match status" value="1"/>
</dbReference>
<dbReference type="STRING" id="1798182.GA0061081_103113"/>
<dbReference type="GO" id="GO:0030234">
    <property type="term" value="F:enzyme regulator activity"/>
    <property type="evidence" value="ECO:0007669"/>
    <property type="project" value="TreeGrafter"/>
</dbReference>
<reference evidence="3" key="1">
    <citation type="submission" date="2016-08" db="EMBL/GenBank/DDBJ databases">
        <authorList>
            <person name="Varghese N."/>
            <person name="Submissions Spin"/>
        </authorList>
    </citation>
    <scope>NUCLEOTIDE SEQUENCE [LARGE SCALE GENOMIC DNA]</scope>
    <source>
        <strain evidence="3">R-53248</strain>
    </source>
</reference>
<dbReference type="OrthoDB" id="6466283at2"/>
<evidence type="ECO:0000256" key="1">
    <source>
        <dbReference type="SAM" id="MobiDB-lite"/>
    </source>
</evidence>
<proteinExistence type="predicted"/>
<name>A0A1C4AT26_9GAMM</name>
<feature type="region of interest" description="Disordered" evidence="1">
    <location>
        <begin position="189"/>
        <end position="211"/>
    </location>
</feature>
<protein>
    <recommendedName>
        <fullName evidence="4">Penicillin-binding protein activator LpoB</fullName>
    </recommendedName>
</protein>
<dbReference type="PANTHER" id="PTHR40593:SF1">
    <property type="entry name" value="PENICILLIN-BINDING PROTEIN ACTIVATOR LPOB"/>
    <property type="match status" value="1"/>
</dbReference>
<sequence length="211" mass="23274">MKQIKRIFVVGLLAFLLAGCHLIGFSQKKEAKPPVEVNQPDNTGVIETPPQIVRQTDWQSILSPFIRKLVSSSSLNSDNRLILISDIQNRSGDYLASNKINEALYQLMRQQNTFTVVDQQAVSQAKQTLGILADDKLVSRSKMIGLAKSINANYVLFTTVYRVPSESSDADLAMELLSTQSGEILTRVAAKDLPKPSDSNAQPNQVDGDNR</sequence>
<evidence type="ECO:0008006" key="4">
    <source>
        <dbReference type="Google" id="ProtNLM"/>
    </source>
</evidence>
<evidence type="ECO:0000313" key="2">
    <source>
        <dbReference type="EMBL" id="SCB97638.1"/>
    </source>
</evidence>
<keyword evidence="3" id="KW-1185">Reference proteome</keyword>
<feature type="compositionally biased region" description="Polar residues" evidence="1">
    <location>
        <begin position="197"/>
        <end position="211"/>
    </location>
</feature>
<organism evidence="2 3">
    <name type="scientific">Gilliamella bombicola</name>
    <dbReference type="NCBI Taxonomy" id="1798182"/>
    <lineage>
        <taxon>Bacteria</taxon>
        <taxon>Pseudomonadati</taxon>
        <taxon>Pseudomonadota</taxon>
        <taxon>Gammaproteobacteria</taxon>
        <taxon>Orbales</taxon>
        <taxon>Orbaceae</taxon>
        <taxon>Gilliamella</taxon>
    </lineage>
</organism>
<gene>
    <name evidence="2" type="ORF">GA0061081_103113</name>
</gene>
<dbReference type="EMBL" id="FMAQ01000003">
    <property type="protein sequence ID" value="SCB97638.1"/>
    <property type="molecule type" value="Genomic_DNA"/>
</dbReference>